<evidence type="ECO:0000313" key="2">
    <source>
        <dbReference type="Proteomes" id="UP000220133"/>
    </source>
</evidence>
<protein>
    <submittedName>
        <fullName evidence="1">Uncharacterized protein</fullName>
    </submittedName>
</protein>
<dbReference type="EMBL" id="CP023777">
    <property type="protein sequence ID" value="ATL48426.1"/>
    <property type="molecule type" value="Genomic_DNA"/>
</dbReference>
<organism evidence="1 2">
    <name type="scientific">Chitinophaga caeni</name>
    <dbReference type="NCBI Taxonomy" id="2029983"/>
    <lineage>
        <taxon>Bacteria</taxon>
        <taxon>Pseudomonadati</taxon>
        <taxon>Bacteroidota</taxon>
        <taxon>Chitinophagia</taxon>
        <taxon>Chitinophagales</taxon>
        <taxon>Chitinophagaceae</taxon>
        <taxon>Chitinophaga</taxon>
    </lineage>
</organism>
<accession>A0A291QWS8</accession>
<name>A0A291QWS8_9BACT</name>
<dbReference type="AlphaFoldDB" id="A0A291QWS8"/>
<dbReference type="Proteomes" id="UP000220133">
    <property type="component" value="Chromosome"/>
</dbReference>
<sequence length="64" mass="7181">MIQFCAKLIEQRHCNKELTEFIRPGALLSSIMLRALTSRERRILQGKKLGRIHTDAVSDTTGAG</sequence>
<reference evidence="1 2" key="1">
    <citation type="submission" date="2017-10" db="EMBL/GenBank/DDBJ databases">
        <title>Paenichitinophaga pekingensis gen. nov., sp. nov., isolated from activated sludge.</title>
        <authorList>
            <person name="Jin D."/>
            <person name="Kong X."/>
            <person name="Deng Y."/>
            <person name="Bai Z."/>
        </authorList>
    </citation>
    <scope>NUCLEOTIDE SEQUENCE [LARGE SCALE GENOMIC DNA]</scope>
    <source>
        <strain evidence="1 2">13</strain>
    </source>
</reference>
<proteinExistence type="predicted"/>
<gene>
    <name evidence="1" type="ORF">COR50_15350</name>
</gene>
<evidence type="ECO:0000313" key="1">
    <source>
        <dbReference type="EMBL" id="ATL48426.1"/>
    </source>
</evidence>
<dbReference type="RefSeq" id="WP_098194800.1">
    <property type="nucleotide sequence ID" value="NZ_CP023777.1"/>
</dbReference>
<dbReference type="KEGG" id="cbae:COR50_15350"/>
<keyword evidence="2" id="KW-1185">Reference proteome</keyword>